<evidence type="ECO:0000256" key="3">
    <source>
        <dbReference type="ARBA" id="ARBA00022516"/>
    </source>
</evidence>
<dbReference type="GO" id="GO:0008808">
    <property type="term" value="F:cardiolipin synthase activity"/>
    <property type="evidence" value="ECO:0007669"/>
    <property type="project" value="UniProtKB-UniRule"/>
</dbReference>
<dbReference type="Gene3D" id="3.30.870.10">
    <property type="entry name" value="Endonuclease Chain A"/>
    <property type="match status" value="2"/>
</dbReference>
<keyword evidence="16" id="KW-1185">Reference proteome</keyword>
<keyword evidence="11" id="KW-1208">Phospholipid metabolism</keyword>
<gene>
    <name evidence="15" type="primary">cls</name>
    <name evidence="15" type="ORF">PBV87_05310</name>
</gene>
<keyword evidence="4" id="KW-0808">Transferase</keyword>
<feature type="domain" description="PLD phosphodiesterase" evidence="14">
    <location>
        <begin position="424"/>
        <end position="451"/>
    </location>
</feature>
<evidence type="ECO:0000256" key="11">
    <source>
        <dbReference type="ARBA" id="ARBA00023264"/>
    </source>
</evidence>
<evidence type="ECO:0000313" key="15">
    <source>
        <dbReference type="EMBL" id="MDA3730918.1"/>
    </source>
</evidence>
<dbReference type="NCBIfam" id="TIGR04265">
    <property type="entry name" value="bac_cardiolipin"/>
    <property type="match status" value="1"/>
</dbReference>
<protein>
    <recommendedName>
        <fullName evidence="12">Cardiolipin synthase</fullName>
        <ecNumber evidence="12">2.7.8.-</ecNumber>
    </recommendedName>
</protein>
<evidence type="ECO:0000256" key="7">
    <source>
        <dbReference type="ARBA" id="ARBA00022989"/>
    </source>
</evidence>
<evidence type="ECO:0000256" key="4">
    <source>
        <dbReference type="ARBA" id="ARBA00022679"/>
    </source>
</evidence>
<dbReference type="InterPro" id="IPR022924">
    <property type="entry name" value="Cardiolipin_synthase"/>
</dbReference>
<name>A0AA42DLL4_9FIRM</name>
<dbReference type="SMART" id="SM00155">
    <property type="entry name" value="PLDc"/>
    <property type="match status" value="2"/>
</dbReference>
<keyword evidence="2" id="KW-1003">Cell membrane</keyword>
<dbReference type="SUPFAM" id="SSF56024">
    <property type="entry name" value="Phospholipase D/nuclease"/>
    <property type="match status" value="2"/>
</dbReference>
<keyword evidence="7 13" id="KW-1133">Transmembrane helix</keyword>
<evidence type="ECO:0000256" key="5">
    <source>
        <dbReference type="ARBA" id="ARBA00022692"/>
    </source>
</evidence>
<dbReference type="EC" id="2.7.8.-" evidence="12"/>
<dbReference type="GO" id="GO:0005886">
    <property type="term" value="C:plasma membrane"/>
    <property type="evidence" value="ECO:0007669"/>
    <property type="project" value="UniProtKB-SubCell"/>
</dbReference>
<dbReference type="Pfam" id="PF13396">
    <property type="entry name" value="PLDc_N"/>
    <property type="match status" value="1"/>
</dbReference>
<dbReference type="CDD" id="cd09154">
    <property type="entry name" value="PLDc_SMU_988_like_1"/>
    <property type="match status" value="1"/>
</dbReference>
<feature type="transmembrane region" description="Helical" evidence="13">
    <location>
        <begin position="37"/>
        <end position="56"/>
    </location>
</feature>
<evidence type="ECO:0000259" key="14">
    <source>
        <dbReference type="PROSITE" id="PS50035"/>
    </source>
</evidence>
<feature type="domain" description="PLD phosphodiesterase" evidence="14">
    <location>
        <begin position="244"/>
        <end position="271"/>
    </location>
</feature>
<dbReference type="EMBL" id="JAQIFT010000017">
    <property type="protein sequence ID" value="MDA3730918.1"/>
    <property type="molecule type" value="Genomic_DNA"/>
</dbReference>
<comment type="caution">
    <text evidence="15">The sequence shown here is derived from an EMBL/GenBank/DDBJ whole genome shotgun (WGS) entry which is preliminary data.</text>
</comment>
<evidence type="ECO:0000256" key="2">
    <source>
        <dbReference type="ARBA" id="ARBA00022475"/>
    </source>
</evidence>
<proteinExistence type="predicted"/>
<dbReference type="AlphaFoldDB" id="A0AA42DLL4"/>
<evidence type="ECO:0000256" key="6">
    <source>
        <dbReference type="ARBA" id="ARBA00022737"/>
    </source>
</evidence>
<comment type="subcellular location">
    <subcellularLocation>
        <location evidence="1">Cell membrane</location>
        <topology evidence="1">Multi-pass membrane protein</topology>
    </subcellularLocation>
</comment>
<dbReference type="PROSITE" id="PS50035">
    <property type="entry name" value="PLD"/>
    <property type="match status" value="2"/>
</dbReference>
<evidence type="ECO:0000256" key="1">
    <source>
        <dbReference type="ARBA" id="ARBA00004651"/>
    </source>
</evidence>
<evidence type="ECO:0000256" key="9">
    <source>
        <dbReference type="ARBA" id="ARBA00023136"/>
    </source>
</evidence>
<keyword evidence="9 13" id="KW-0472">Membrane</keyword>
<evidence type="ECO:0000256" key="8">
    <source>
        <dbReference type="ARBA" id="ARBA00023098"/>
    </source>
</evidence>
<sequence length="511" mass="59359">MKQILKVLFSRLFIVGLLILIQAIILGIGIWKLTNYFVYMYILFTIISIAVVIYILNKKDNPSYKLAWTIPILLFPIFGGLFYLVFGGDKTSKAFKKSVKRTYEDTKGFLIQNEELIKQLQEKDKNIAKQVKYIYNYSSFPMYKNTKAQYLSPGENFFNVLKDELKKAKYFIFMEYFIIEEGVMWDSILDILVEKVNEGVEVRVLYDDAGCIQTLPYKYHEKLQSLGIQVIVFNEIQPKLSLKMNNRDHKKITVIDGVVGFTGGANLADEYINAVVKHGQWKDASILLKGDAVTSLTLMFLQSWNFDRLEKNREDYKRYLVRIPDKFNNEGYVQPYADSPLDEETVGENVYINMINQAKEYVYINTPYLIIDNELMTALTLAAKSGIDIRIVTPHIADKWYVHLLTRAYYQQLIEAGVKIYEYTPGFIHSKTFVVDDEIGVVGTINLDFRSLYLHFECGVFMYKTLAIGEIKQDFLETLEVCLPITLEECHNVKWYTRLMRSVIRCFAPLM</sequence>
<keyword evidence="10" id="KW-0594">Phospholipid biosynthesis</keyword>
<dbReference type="InterPro" id="IPR001736">
    <property type="entry name" value="PLipase_D/transphosphatidylase"/>
</dbReference>
<keyword evidence="3" id="KW-0444">Lipid biosynthesis</keyword>
<evidence type="ECO:0000256" key="10">
    <source>
        <dbReference type="ARBA" id="ARBA00023209"/>
    </source>
</evidence>
<keyword evidence="6" id="KW-0677">Repeat</keyword>
<dbReference type="RefSeq" id="WP_271011414.1">
    <property type="nucleotide sequence ID" value="NZ_JAQIFT010000017.1"/>
</dbReference>
<dbReference type="InterPro" id="IPR027379">
    <property type="entry name" value="CLS_N"/>
</dbReference>
<evidence type="ECO:0000256" key="13">
    <source>
        <dbReference type="SAM" id="Phobius"/>
    </source>
</evidence>
<dbReference type="InterPro" id="IPR025202">
    <property type="entry name" value="PLD-like_dom"/>
</dbReference>
<evidence type="ECO:0000313" key="16">
    <source>
        <dbReference type="Proteomes" id="UP001169242"/>
    </source>
</evidence>
<dbReference type="PANTHER" id="PTHR21248">
    <property type="entry name" value="CARDIOLIPIN SYNTHASE"/>
    <property type="match status" value="1"/>
</dbReference>
<dbReference type="CDD" id="cd09160">
    <property type="entry name" value="PLDc_SMU_988_like_2"/>
    <property type="match status" value="1"/>
</dbReference>
<reference evidence="15" key="1">
    <citation type="journal article" date="2023" name="Int. J. Syst. Evol. Microbiol.">
        <title>&lt;i&gt;Holtiella tumoricola&lt;/i&gt; gen. nov. sp. nov., isolated from a human clinical sample.</title>
        <authorList>
            <person name="Allen-Vercoe E."/>
            <person name="Daigneault M.C."/>
            <person name="Vancuren S.J."/>
            <person name="Cochrane K."/>
            <person name="O'Neal L.L."/>
            <person name="Sankaranarayanan K."/>
            <person name="Lawson P.A."/>
        </authorList>
    </citation>
    <scope>NUCLEOTIDE SEQUENCE</scope>
    <source>
        <strain evidence="15">CC70A</strain>
    </source>
</reference>
<dbReference type="Pfam" id="PF13091">
    <property type="entry name" value="PLDc_2"/>
    <property type="match status" value="2"/>
</dbReference>
<feature type="transmembrane region" description="Helical" evidence="13">
    <location>
        <begin position="12"/>
        <end position="31"/>
    </location>
</feature>
<feature type="transmembrane region" description="Helical" evidence="13">
    <location>
        <begin position="68"/>
        <end position="86"/>
    </location>
</feature>
<keyword evidence="5 13" id="KW-0812">Transmembrane</keyword>
<evidence type="ECO:0000256" key="12">
    <source>
        <dbReference type="NCBIfam" id="TIGR04265"/>
    </source>
</evidence>
<keyword evidence="8" id="KW-0443">Lipid metabolism</keyword>
<dbReference type="Proteomes" id="UP001169242">
    <property type="component" value="Unassembled WGS sequence"/>
</dbReference>
<accession>A0AA42DLL4</accession>
<organism evidence="15 16">
    <name type="scientific">Holtiella tumoricola</name>
    <dbReference type="NCBI Taxonomy" id="3018743"/>
    <lineage>
        <taxon>Bacteria</taxon>
        <taxon>Bacillati</taxon>
        <taxon>Bacillota</taxon>
        <taxon>Clostridia</taxon>
        <taxon>Lachnospirales</taxon>
        <taxon>Cellulosilyticaceae</taxon>
        <taxon>Holtiella</taxon>
    </lineage>
</organism>
<dbReference type="PANTHER" id="PTHR21248:SF22">
    <property type="entry name" value="PHOSPHOLIPASE D"/>
    <property type="match status" value="1"/>
</dbReference>
<dbReference type="GO" id="GO:0032049">
    <property type="term" value="P:cardiolipin biosynthetic process"/>
    <property type="evidence" value="ECO:0007669"/>
    <property type="project" value="UniProtKB-UniRule"/>
</dbReference>